<feature type="signal peptide" evidence="5">
    <location>
        <begin position="1"/>
        <end position="27"/>
    </location>
</feature>
<dbReference type="InterPro" id="IPR051202">
    <property type="entry name" value="Peptidase_C40"/>
</dbReference>
<gene>
    <name evidence="7" type="ORF">HCU67_07010</name>
</gene>
<evidence type="ECO:0000256" key="2">
    <source>
        <dbReference type="ARBA" id="ARBA00022670"/>
    </source>
</evidence>
<dbReference type="Gene3D" id="3.90.1720.10">
    <property type="entry name" value="endopeptidase domain like (from Nostoc punctiforme)"/>
    <property type="match status" value="1"/>
</dbReference>
<keyword evidence="2" id="KW-0645">Protease</keyword>
<feature type="chain" id="PRO_5046168064" evidence="5">
    <location>
        <begin position="28"/>
        <end position="186"/>
    </location>
</feature>
<keyword evidence="8" id="KW-1185">Reference proteome</keyword>
<dbReference type="PROSITE" id="PS51935">
    <property type="entry name" value="NLPC_P60"/>
    <property type="match status" value="1"/>
</dbReference>
<keyword evidence="5" id="KW-0732">Signal</keyword>
<name>A0ABX1GRI3_9FLAO</name>
<accession>A0ABX1GRI3</accession>
<dbReference type="PANTHER" id="PTHR47053">
    <property type="entry name" value="MUREIN DD-ENDOPEPTIDASE MEPH-RELATED"/>
    <property type="match status" value="1"/>
</dbReference>
<keyword evidence="4" id="KW-0788">Thiol protease</keyword>
<dbReference type="InterPro" id="IPR000064">
    <property type="entry name" value="NLP_P60_dom"/>
</dbReference>
<dbReference type="SUPFAM" id="SSF54001">
    <property type="entry name" value="Cysteine proteinases"/>
    <property type="match status" value="1"/>
</dbReference>
<evidence type="ECO:0000256" key="1">
    <source>
        <dbReference type="ARBA" id="ARBA00007074"/>
    </source>
</evidence>
<reference evidence="7 8" key="1">
    <citation type="submission" date="2020-04" db="EMBL/GenBank/DDBJ databases">
        <authorList>
            <person name="Yoon J."/>
        </authorList>
    </citation>
    <scope>NUCLEOTIDE SEQUENCE [LARGE SCALE GENOMIC DNA]</scope>
    <source>
        <strain evidence="7 8">DJ-13</strain>
    </source>
</reference>
<evidence type="ECO:0000313" key="8">
    <source>
        <dbReference type="Proteomes" id="UP000718451"/>
    </source>
</evidence>
<feature type="domain" description="NlpC/P60" evidence="6">
    <location>
        <begin position="59"/>
        <end position="186"/>
    </location>
</feature>
<evidence type="ECO:0000313" key="7">
    <source>
        <dbReference type="EMBL" id="NKI31691.1"/>
    </source>
</evidence>
<dbReference type="PANTHER" id="PTHR47053:SF1">
    <property type="entry name" value="MUREIN DD-ENDOPEPTIDASE MEPH-RELATED"/>
    <property type="match status" value="1"/>
</dbReference>
<dbReference type="EMBL" id="JAAWWL010000001">
    <property type="protein sequence ID" value="NKI31691.1"/>
    <property type="molecule type" value="Genomic_DNA"/>
</dbReference>
<protein>
    <submittedName>
        <fullName evidence="7">C40 family peptidase</fullName>
    </submittedName>
</protein>
<dbReference type="Pfam" id="PF00877">
    <property type="entry name" value="NLPC_P60"/>
    <property type="match status" value="1"/>
</dbReference>
<evidence type="ECO:0000256" key="4">
    <source>
        <dbReference type="ARBA" id="ARBA00022807"/>
    </source>
</evidence>
<keyword evidence="3" id="KW-0378">Hydrolase</keyword>
<evidence type="ECO:0000256" key="3">
    <source>
        <dbReference type="ARBA" id="ARBA00022801"/>
    </source>
</evidence>
<dbReference type="InterPro" id="IPR038765">
    <property type="entry name" value="Papain-like_cys_pep_sf"/>
</dbReference>
<dbReference type="Proteomes" id="UP000718451">
    <property type="component" value="Unassembled WGS sequence"/>
</dbReference>
<evidence type="ECO:0000259" key="6">
    <source>
        <dbReference type="PROSITE" id="PS51935"/>
    </source>
</evidence>
<sequence>MVKKIIKSALLKIVCFTSLFLFVNCVAKKKTSYTKKRTVTIEASEEKSNSEATENEYRSRKAEKVIGTALGFSGVRYKYGGTTRKGMDCSGLIYTSLLEHDIDFPRVSYQMADEGKRISLKEVKSGDLLFFRTSKNGKRINHVGLVVEVTGDEIRFIHSTSSRGVIVSSLREGFWNSTFIKATRIL</sequence>
<comment type="caution">
    <text evidence="7">The sequence shown here is derived from an EMBL/GenBank/DDBJ whole genome shotgun (WGS) entry which is preliminary data.</text>
</comment>
<organism evidence="7 8">
    <name type="scientific">Croceivirga thetidis</name>
    <dbReference type="NCBI Taxonomy" id="2721623"/>
    <lineage>
        <taxon>Bacteria</taxon>
        <taxon>Pseudomonadati</taxon>
        <taxon>Bacteroidota</taxon>
        <taxon>Flavobacteriia</taxon>
        <taxon>Flavobacteriales</taxon>
        <taxon>Flavobacteriaceae</taxon>
        <taxon>Croceivirga</taxon>
    </lineage>
</organism>
<proteinExistence type="inferred from homology"/>
<evidence type="ECO:0000256" key="5">
    <source>
        <dbReference type="SAM" id="SignalP"/>
    </source>
</evidence>
<comment type="similarity">
    <text evidence="1">Belongs to the peptidase C40 family.</text>
</comment>